<evidence type="ECO:0000313" key="3">
    <source>
        <dbReference type="EMBL" id="ANB50431.1"/>
    </source>
</evidence>
<dbReference type="Gene3D" id="3.40.50.300">
    <property type="entry name" value="P-loop containing nucleotide triphosphate hydrolases"/>
    <property type="match status" value="1"/>
</dbReference>
<accession>A0A167R8X8</accession>
<dbReference type="PROSITE" id="PS51419">
    <property type="entry name" value="RAB"/>
    <property type="match status" value="1"/>
</dbReference>
<dbReference type="InterPro" id="IPR001806">
    <property type="entry name" value="Small_GTPase"/>
</dbReference>
<dbReference type="SMART" id="SM00177">
    <property type="entry name" value="ARF"/>
    <property type="match status" value="1"/>
</dbReference>
<dbReference type="GO" id="GO:0003924">
    <property type="term" value="F:GTPase activity"/>
    <property type="evidence" value="ECO:0007669"/>
    <property type="project" value="InterPro"/>
</dbReference>
<dbReference type="FunFam" id="3.40.50.300:FF:002456">
    <property type="entry name" value="Small GTP-binding protein, putative"/>
    <property type="match status" value="1"/>
</dbReference>
<dbReference type="Proteomes" id="UP000241365">
    <property type="component" value="Segment"/>
</dbReference>
<dbReference type="InterPro" id="IPR005225">
    <property type="entry name" value="Small_GTP-bd"/>
</dbReference>
<dbReference type="KEGG" id="vg:80512793"/>
<dbReference type="RefSeq" id="YP_010776182.1">
    <property type="nucleotide sequence ID" value="NC_075034.1"/>
</dbReference>
<dbReference type="PRINTS" id="PR00449">
    <property type="entry name" value="RASTRNSFRMNG"/>
</dbReference>
<dbReference type="PROSITE" id="PS51421">
    <property type="entry name" value="RAS"/>
    <property type="match status" value="1"/>
</dbReference>
<dbReference type="SMART" id="SM00175">
    <property type="entry name" value="RAB"/>
    <property type="match status" value="1"/>
</dbReference>
<evidence type="ECO:0000313" key="4">
    <source>
        <dbReference type="Proteomes" id="UP000241365"/>
    </source>
</evidence>
<name>A0A167R8X8_9VIRU</name>
<dbReference type="CDD" id="cd00154">
    <property type="entry name" value="Rab"/>
    <property type="match status" value="1"/>
</dbReference>
<dbReference type="GO" id="GO:0020002">
    <property type="term" value="C:host cell plasma membrane"/>
    <property type="evidence" value="ECO:0007669"/>
    <property type="project" value="UniProtKB-SubCell"/>
</dbReference>
<comment type="subcellular location">
    <subcellularLocation>
        <location evidence="1">Host cell membrane</location>
        <topology evidence="1">Lipid-anchor</topology>
        <orientation evidence="1">Cytoplasmic side</orientation>
    </subcellularLocation>
</comment>
<dbReference type="SUPFAM" id="SSF52540">
    <property type="entry name" value="P-loop containing nucleoside triphosphate hydrolases"/>
    <property type="match status" value="1"/>
</dbReference>
<dbReference type="EMBL" id="KU877344">
    <property type="protein sequence ID" value="ANB50431.1"/>
    <property type="molecule type" value="Genomic_DNA"/>
</dbReference>
<dbReference type="GO" id="GO:0005525">
    <property type="term" value="F:GTP binding"/>
    <property type="evidence" value="ECO:0007669"/>
    <property type="project" value="InterPro"/>
</dbReference>
<dbReference type="SMART" id="SM00174">
    <property type="entry name" value="RHO"/>
    <property type="match status" value="1"/>
</dbReference>
<organism evidence="3 4">
    <name type="scientific">Powai lake megavirus</name>
    <dbReference type="NCBI Taxonomy" id="1842663"/>
    <lineage>
        <taxon>Viruses</taxon>
        <taxon>Varidnaviria</taxon>
        <taxon>Bamfordvirae</taxon>
        <taxon>Nucleocytoviricota</taxon>
        <taxon>Megaviricetes</taxon>
        <taxon>Imitervirales</taxon>
        <taxon>Mimiviridae</taxon>
        <taxon>Megamimivirinae</taxon>
        <taxon>Megavirus</taxon>
        <taxon>Megavirus powaiense</taxon>
    </lineage>
</organism>
<keyword evidence="2" id="KW-0547">Nucleotide-binding</keyword>
<evidence type="ECO:0000256" key="2">
    <source>
        <dbReference type="ARBA" id="ARBA00022741"/>
    </source>
</evidence>
<dbReference type="SMART" id="SM00173">
    <property type="entry name" value="RAS"/>
    <property type="match status" value="1"/>
</dbReference>
<evidence type="ECO:0000256" key="1">
    <source>
        <dbReference type="ARBA" id="ARBA00004112"/>
    </source>
</evidence>
<sequence length="195" mass="22542">MENGGFKVVLIGDSSVGKTSLVYWFMYKRQPLNTFPTIGAAFAARSIKINNREIKLNIWDTAGQERFKSLARMYYNNSVACICVFDITNINSFKNADIWIRDFKTNNYNNDYIIIVVANKCDLPQYLWQVSIGQVKEYCDNNKYLYTYTNCINGEGTYELFEKIANEINSLQIVVDYFSNNDIIKINNNVNKCVC</sequence>
<reference evidence="3 4" key="1">
    <citation type="journal article" date="2016" name="Genome Announc.">
        <title>Complete Genome Sequence of a New Megavirus Family Member Isolated from an Inland Water Lake for the First Time in India.</title>
        <authorList>
            <person name="Chatterjee A."/>
            <person name="Ali F."/>
            <person name="Bange D."/>
            <person name="Kondabagil K."/>
        </authorList>
    </citation>
    <scope>NUCLEOTIDE SEQUENCE [LARGE SCALE GENOMIC DNA]</scope>
    <source>
        <strain evidence="3">1</strain>
    </source>
</reference>
<dbReference type="InterPro" id="IPR027417">
    <property type="entry name" value="P-loop_NTPase"/>
</dbReference>
<dbReference type="Pfam" id="PF00071">
    <property type="entry name" value="Ras"/>
    <property type="match status" value="1"/>
</dbReference>
<dbReference type="GeneID" id="80512793"/>
<dbReference type="NCBIfam" id="TIGR00231">
    <property type="entry name" value="small_GTP"/>
    <property type="match status" value="1"/>
</dbReference>
<dbReference type="PANTHER" id="PTHR47978">
    <property type="match status" value="1"/>
</dbReference>
<proteinExistence type="predicted"/>
<keyword evidence="4" id="KW-1185">Reference proteome</keyword>
<protein>
    <submittedName>
        <fullName evidence="3">Putative RAB-related GTPase</fullName>
    </submittedName>
</protein>